<sequence>MDRLLADPRVQRELRGVVGRVQGVLAGRSVIEPACGDGWWTAHLAQAAQAVTALTDDPAALRRAAARRLPANRVALLQAAPEDLPRLGGAFDGGFAAFLCAGGGNTYRTDVLTLLHRRLGPGAAVVLVDAREPEARSGAMAEDDLRARVRETAPDARALRLDMGERLWCLSYTL</sequence>
<dbReference type="AlphaFoldDB" id="K9HFV9"/>
<evidence type="ECO:0000313" key="3">
    <source>
        <dbReference type="Proteomes" id="UP000009881"/>
    </source>
</evidence>
<dbReference type="EMBL" id="ANHY01000019">
    <property type="protein sequence ID" value="EKV27521.1"/>
    <property type="molecule type" value="Genomic_DNA"/>
</dbReference>
<dbReference type="Gene3D" id="3.40.50.150">
    <property type="entry name" value="Vaccinia Virus protein VP39"/>
    <property type="match status" value="1"/>
</dbReference>
<gene>
    <name evidence="2" type="ORF">C882_1367</name>
</gene>
<keyword evidence="3" id="KW-1185">Reference proteome</keyword>
<evidence type="ECO:0000259" key="1">
    <source>
        <dbReference type="Pfam" id="PF13649"/>
    </source>
</evidence>
<accession>K9HFV9</accession>
<dbReference type="Pfam" id="PF13649">
    <property type="entry name" value="Methyltransf_25"/>
    <property type="match status" value="1"/>
</dbReference>
<dbReference type="STRING" id="1238182.C882_1367"/>
<dbReference type="InterPro" id="IPR029063">
    <property type="entry name" value="SAM-dependent_MTases_sf"/>
</dbReference>
<proteinExistence type="predicted"/>
<comment type="caution">
    <text evidence="2">The sequence shown here is derived from an EMBL/GenBank/DDBJ whole genome shotgun (WGS) entry which is preliminary data.</text>
</comment>
<protein>
    <recommendedName>
        <fullName evidence="1">Methyltransferase domain-containing protein</fullName>
    </recommendedName>
</protein>
<feature type="domain" description="Methyltransferase" evidence="1">
    <location>
        <begin position="30"/>
        <end position="122"/>
    </location>
</feature>
<evidence type="ECO:0000313" key="2">
    <source>
        <dbReference type="EMBL" id="EKV27521.1"/>
    </source>
</evidence>
<name>K9HFV9_9PROT</name>
<dbReference type="eggNOG" id="COG2226">
    <property type="taxonomic scope" value="Bacteria"/>
</dbReference>
<dbReference type="SUPFAM" id="SSF53335">
    <property type="entry name" value="S-adenosyl-L-methionine-dependent methyltransferases"/>
    <property type="match status" value="1"/>
</dbReference>
<dbReference type="InterPro" id="IPR041698">
    <property type="entry name" value="Methyltransf_25"/>
</dbReference>
<reference evidence="2 3" key="1">
    <citation type="journal article" date="2013" name="Genome Announc.">
        <title>Draft Genome Sequence of an Alphaproteobacterium, Caenispirillum salinarum AK4(T), Isolated from a Solar Saltern.</title>
        <authorList>
            <person name="Khatri I."/>
            <person name="Singh A."/>
            <person name="Korpole S."/>
            <person name="Pinnaka A.K."/>
            <person name="Subramanian S."/>
        </authorList>
    </citation>
    <scope>NUCLEOTIDE SEQUENCE [LARGE SCALE GENOMIC DNA]</scope>
    <source>
        <strain evidence="2 3">AK4</strain>
    </source>
</reference>
<organism evidence="2 3">
    <name type="scientific">Caenispirillum salinarum AK4</name>
    <dbReference type="NCBI Taxonomy" id="1238182"/>
    <lineage>
        <taxon>Bacteria</taxon>
        <taxon>Pseudomonadati</taxon>
        <taxon>Pseudomonadota</taxon>
        <taxon>Alphaproteobacteria</taxon>
        <taxon>Rhodospirillales</taxon>
        <taxon>Novispirillaceae</taxon>
        <taxon>Caenispirillum</taxon>
    </lineage>
</organism>
<dbReference type="Proteomes" id="UP000009881">
    <property type="component" value="Unassembled WGS sequence"/>
</dbReference>